<dbReference type="Proteomes" id="UP001063228">
    <property type="component" value="Chromosome"/>
</dbReference>
<dbReference type="PANTHER" id="PTHR43539">
    <property type="entry name" value="FLAVIN-BINDING MONOOXYGENASE-LIKE PROTEIN (AFU_ORTHOLOGUE AFUA_4G09220)"/>
    <property type="match status" value="1"/>
</dbReference>
<dbReference type="InterPro" id="IPR036188">
    <property type="entry name" value="FAD/NAD-bd_sf"/>
</dbReference>
<keyword evidence="3" id="KW-1185">Reference proteome</keyword>
<reference evidence="2" key="1">
    <citation type="submission" date="2021-08" db="EMBL/GenBank/DDBJ databases">
        <title>Complete genome sequence of Pseudomonas phytophila.</title>
        <authorList>
            <person name="Weir B.S."/>
            <person name="Templeton M.D."/>
            <person name="Arshed S."/>
            <person name="Andersen M.T."/>
            <person name="Jayaraman J."/>
        </authorList>
    </citation>
    <scope>NUCLEOTIDE SEQUENCE</scope>
    <source>
        <strain evidence="2">ICMP 23753</strain>
    </source>
</reference>
<evidence type="ECO:0000313" key="2">
    <source>
        <dbReference type="EMBL" id="UXZ93820.1"/>
    </source>
</evidence>
<dbReference type="PANTHER" id="PTHR43539:SF78">
    <property type="entry name" value="FLAVIN-CONTAINING MONOOXYGENASE"/>
    <property type="match status" value="1"/>
</dbReference>
<dbReference type="EMBL" id="CP081201">
    <property type="protein sequence ID" value="UXZ93820.1"/>
    <property type="molecule type" value="Genomic_DNA"/>
</dbReference>
<dbReference type="PRINTS" id="PR00368">
    <property type="entry name" value="FADPNR"/>
</dbReference>
<gene>
    <name evidence="2" type="ORF">K3169_15600</name>
</gene>
<protein>
    <submittedName>
        <fullName evidence="2">NAD(P)/FAD-dependent oxidoreductase</fullName>
    </submittedName>
</protein>
<dbReference type="Gene3D" id="3.50.50.60">
    <property type="entry name" value="FAD/NAD(P)-binding domain"/>
    <property type="match status" value="2"/>
</dbReference>
<organism evidence="2 3">
    <name type="scientific">Pseudomonas phytophila</name>
    <dbReference type="NCBI Taxonomy" id="2867264"/>
    <lineage>
        <taxon>Bacteria</taxon>
        <taxon>Pseudomonadati</taxon>
        <taxon>Pseudomonadota</taxon>
        <taxon>Gammaproteobacteria</taxon>
        <taxon>Pseudomonadales</taxon>
        <taxon>Pseudomonadaceae</taxon>
        <taxon>Pseudomonas</taxon>
    </lineage>
</organism>
<dbReference type="InterPro" id="IPR050982">
    <property type="entry name" value="Auxin_biosynth/cation_transpt"/>
</dbReference>
<dbReference type="RefSeq" id="WP_263267119.1">
    <property type="nucleotide sequence ID" value="NZ_CP081201.1"/>
</dbReference>
<sequence>MTEHITEIDTLVVGAGQAGVAMSEHLSRLGIAHLVLEKHRVAEAWRSGRWDSLVANGPAWHDRFPGLEFDMDPDGFAGKEQVADYFERYARKFNAPIKTGVEVKRVTRNVERAGFTVETSAGTYVVNHLVSATGPFQKPVIPSIAPRDDTLHQIHSAQYFNPQQLPDGAVLVVGAGSSGVQIADELQRSGRQVYLSVGPHDRPPRAYRGRDFCWWLGVLGLWDSETMQPGKEHVTIAVSGARGGHTVDFRRLAQAGMTLVGLTESFADGKVRFQNDLVENLDLGDENYLSLLDAADAYAHRNGLDLPLEPAARERVADAACITDPLRELDLTAAGVRSIIWATGYSQDYSWLQVDAFDAKGKPIHQRGVSREQGLYFVGLPWLSRRGSAFIWGVWHDAKHVADQIATQHKYRSYDQGKRAAPAVRLRNV</sequence>
<evidence type="ECO:0000256" key="1">
    <source>
        <dbReference type="ARBA" id="ARBA00023002"/>
    </source>
</evidence>
<name>A0ABY6F7G7_9PSED</name>
<keyword evidence="1" id="KW-0560">Oxidoreductase</keyword>
<accession>A0ABY6F7G7</accession>
<evidence type="ECO:0000313" key="3">
    <source>
        <dbReference type="Proteomes" id="UP001063228"/>
    </source>
</evidence>
<dbReference type="Pfam" id="PF13738">
    <property type="entry name" value="Pyr_redox_3"/>
    <property type="match status" value="1"/>
</dbReference>
<dbReference type="PRINTS" id="PR00411">
    <property type="entry name" value="PNDRDTASEI"/>
</dbReference>
<proteinExistence type="predicted"/>
<dbReference type="SUPFAM" id="SSF51905">
    <property type="entry name" value="FAD/NAD(P)-binding domain"/>
    <property type="match status" value="2"/>
</dbReference>